<feature type="transmembrane region" description="Helical" evidence="1">
    <location>
        <begin position="144"/>
        <end position="175"/>
    </location>
</feature>
<reference evidence="2 3" key="1">
    <citation type="journal article" date="2011" name="J. Bacteriol.">
        <title>Complete genome sequence of the hyperthermophilic, piezophilic, heterotrophic, and carboxydotrophic archaeon Thermococcus barophilus MP.</title>
        <authorList>
            <person name="Vannier P."/>
            <person name="Marteinsson V.T."/>
            <person name="Fridjonsson O.H."/>
            <person name="Oger P."/>
            <person name="Jebbar M."/>
        </authorList>
    </citation>
    <scope>NUCLEOTIDE SEQUENCE [LARGE SCALE GENOMIC DNA]</scope>
    <source>
        <strain evidence="3">DSM 11836 / MP</strain>
    </source>
</reference>
<sequence>MNRTNNRELNVFSFFVAVASIIATLVYQLINKEERELAREYALVAVYALFMAMSFALSYYYGDDSSKDNKLDSDLRIIAGAFLDGFLVTSLFVVVVEFLRQSFSNTVFTCALSFVIVLWFGCVLLSLYGKLDKSTISHYLSREYLLRICFIIFVALALIYYCNYPLIGTFLLAFFMKLTIDGYWEFKQTDIKDSRDKPNKDELESQK</sequence>
<evidence type="ECO:0000256" key="1">
    <source>
        <dbReference type="SAM" id="Phobius"/>
    </source>
</evidence>
<keyword evidence="1" id="KW-1133">Transmembrane helix</keyword>
<dbReference type="AlphaFoldDB" id="F0LKJ7"/>
<evidence type="ECO:0000313" key="3">
    <source>
        <dbReference type="Proteomes" id="UP000007478"/>
    </source>
</evidence>
<proteinExistence type="predicted"/>
<name>F0LKJ7_THEBM</name>
<dbReference type="RefSeq" id="WP_013468127.1">
    <property type="nucleotide sequence ID" value="NC_014804.1"/>
</dbReference>
<dbReference type="PATRIC" id="fig|391623.17.peg.1855"/>
<dbReference type="KEGG" id="tba:TERMP_01856"/>
<keyword evidence="1" id="KW-0472">Membrane</keyword>
<keyword evidence="1" id="KW-0812">Transmembrane</keyword>
<gene>
    <name evidence="2" type="ordered locus">TERMP_01856</name>
</gene>
<dbReference type="EMBL" id="CP002372">
    <property type="protein sequence ID" value="ADT84831.1"/>
    <property type="molecule type" value="Genomic_DNA"/>
</dbReference>
<feature type="transmembrane region" description="Helical" evidence="1">
    <location>
        <begin position="42"/>
        <end position="62"/>
    </location>
</feature>
<feature type="transmembrane region" description="Helical" evidence="1">
    <location>
        <begin position="12"/>
        <end position="30"/>
    </location>
</feature>
<dbReference type="Proteomes" id="UP000007478">
    <property type="component" value="Chromosome"/>
</dbReference>
<feature type="transmembrane region" description="Helical" evidence="1">
    <location>
        <begin position="77"/>
        <end position="99"/>
    </location>
</feature>
<evidence type="ECO:0000313" key="2">
    <source>
        <dbReference type="EMBL" id="ADT84831.1"/>
    </source>
</evidence>
<protein>
    <submittedName>
        <fullName evidence="2">Uncharacterized protein</fullName>
    </submittedName>
</protein>
<dbReference type="GeneID" id="10042172"/>
<keyword evidence="3" id="KW-1185">Reference proteome</keyword>
<dbReference type="HOGENOM" id="CLU_1324073_0_0_2"/>
<organism evidence="2 3">
    <name type="scientific">Thermococcus barophilus (strain DSM 11836 / MP)</name>
    <dbReference type="NCBI Taxonomy" id="391623"/>
    <lineage>
        <taxon>Archaea</taxon>
        <taxon>Methanobacteriati</taxon>
        <taxon>Methanobacteriota</taxon>
        <taxon>Thermococci</taxon>
        <taxon>Thermococcales</taxon>
        <taxon>Thermococcaceae</taxon>
        <taxon>Thermococcus</taxon>
    </lineage>
</organism>
<accession>F0LKJ7</accession>
<feature type="transmembrane region" description="Helical" evidence="1">
    <location>
        <begin position="106"/>
        <end position="129"/>
    </location>
</feature>